<evidence type="ECO:0000259" key="9">
    <source>
        <dbReference type="Pfam" id="PF13807"/>
    </source>
</evidence>
<dbReference type="AlphaFoldDB" id="A0A0F9YHX8"/>
<feature type="transmembrane region" description="Helical" evidence="7">
    <location>
        <begin position="292"/>
        <end position="315"/>
    </location>
</feature>
<dbReference type="Pfam" id="PF02706">
    <property type="entry name" value="Wzz"/>
    <property type="match status" value="1"/>
</dbReference>
<sequence>MDNKDPRTGAHQPALGYPAQGYSQPQDGEIDLRELFGIVWAEKWLVIGITAIFAIGSVIYALNQTDIYRAEAELAPADPERSGGSLSSQLGGAAALLGVNIGGSNGNDISTALATLRSRQFLGRFISDNDLLVPLFASEWDKNLQQAIIDDTVFDQSTGEWQLDSGAPTEHDAYRRISGILSVNGPDTQTGIVTVAIEWPNPEQAAKWVNWLVDAINQEVRVRDIQEAQNAIDYLQQQLQSTQLVDMQRVLYQLIESQTRITMLADVREEYVFRVIDPAVVPDQRSAPRRTFIVVIGTMIGGMLGLMIVIVRRLFRV</sequence>
<keyword evidence="4 7" id="KW-1133">Transmembrane helix</keyword>
<evidence type="ECO:0000256" key="7">
    <source>
        <dbReference type="SAM" id="Phobius"/>
    </source>
</evidence>
<reference evidence="10" key="1">
    <citation type="journal article" date="2015" name="Nature">
        <title>Complex archaea that bridge the gap between prokaryotes and eukaryotes.</title>
        <authorList>
            <person name="Spang A."/>
            <person name="Saw J.H."/>
            <person name="Jorgensen S.L."/>
            <person name="Zaremba-Niedzwiedzka K."/>
            <person name="Martijn J."/>
            <person name="Lind A.E."/>
            <person name="van Eijk R."/>
            <person name="Schleper C."/>
            <person name="Guy L."/>
            <person name="Ettema T.J."/>
        </authorList>
    </citation>
    <scope>NUCLEOTIDE SEQUENCE</scope>
</reference>
<feature type="region of interest" description="Disordered" evidence="6">
    <location>
        <begin position="1"/>
        <end position="20"/>
    </location>
</feature>
<comment type="subcellular location">
    <subcellularLocation>
        <location evidence="1">Cell membrane</location>
        <topology evidence="1">Multi-pass membrane protein</topology>
    </subcellularLocation>
</comment>
<evidence type="ECO:0000256" key="5">
    <source>
        <dbReference type="ARBA" id="ARBA00023136"/>
    </source>
</evidence>
<dbReference type="InterPro" id="IPR003856">
    <property type="entry name" value="LPS_length_determ_N"/>
</dbReference>
<keyword evidence="3 7" id="KW-0812">Transmembrane</keyword>
<dbReference type="InterPro" id="IPR032807">
    <property type="entry name" value="GNVR"/>
</dbReference>
<feature type="domain" description="Tyrosine-protein kinase G-rich" evidence="9">
    <location>
        <begin position="236"/>
        <end position="313"/>
    </location>
</feature>
<protein>
    <recommendedName>
        <fullName evidence="11">Polysaccharide chain length determinant N-terminal domain-containing protein</fullName>
    </recommendedName>
</protein>
<comment type="caution">
    <text evidence="10">The sequence shown here is derived from an EMBL/GenBank/DDBJ whole genome shotgun (WGS) entry which is preliminary data.</text>
</comment>
<proteinExistence type="predicted"/>
<feature type="domain" description="Polysaccharide chain length determinant N-terminal" evidence="8">
    <location>
        <begin position="29"/>
        <end position="128"/>
    </location>
</feature>
<evidence type="ECO:0008006" key="11">
    <source>
        <dbReference type="Google" id="ProtNLM"/>
    </source>
</evidence>
<evidence type="ECO:0000313" key="10">
    <source>
        <dbReference type="EMBL" id="KKO11847.1"/>
    </source>
</evidence>
<dbReference type="GO" id="GO:0005886">
    <property type="term" value="C:plasma membrane"/>
    <property type="evidence" value="ECO:0007669"/>
    <property type="project" value="UniProtKB-SubCell"/>
</dbReference>
<accession>A0A0F9YHX8</accession>
<dbReference type="PANTHER" id="PTHR32309:SF13">
    <property type="entry name" value="FERRIC ENTEROBACTIN TRANSPORT PROTEIN FEPE"/>
    <property type="match status" value="1"/>
</dbReference>
<dbReference type="SUPFAM" id="SSF160355">
    <property type="entry name" value="Bacterial polysaccharide co-polymerase-like"/>
    <property type="match status" value="1"/>
</dbReference>
<dbReference type="EMBL" id="LAZR01000002">
    <property type="protein sequence ID" value="KKO11847.1"/>
    <property type="molecule type" value="Genomic_DNA"/>
</dbReference>
<organism evidence="10">
    <name type="scientific">marine sediment metagenome</name>
    <dbReference type="NCBI Taxonomy" id="412755"/>
    <lineage>
        <taxon>unclassified sequences</taxon>
        <taxon>metagenomes</taxon>
        <taxon>ecological metagenomes</taxon>
    </lineage>
</organism>
<feature type="transmembrane region" description="Helical" evidence="7">
    <location>
        <begin position="44"/>
        <end position="62"/>
    </location>
</feature>
<evidence type="ECO:0000256" key="4">
    <source>
        <dbReference type="ARBA" id="ARBA00022989"/>
    </source>
</evidence>
<dbReference type="Gene3D" id="3.30.1890.10">
    <property type="entry name" value="FepE-like"/>
    <property type="match status" value="1"/>
</dbReference>
<evidence type="ECO:0000256" key="1">
    <source>
        <dbReference type="ARBA" id="ARBA00004651"/>
    </source>
</evidence>
<dbReference type="GO" id="GO:0004713">
    <property type="term" value="F:protein tyrosine kinase activity"/>
    <property type="evidence" value="ECO:0007669"/>
    <property type="project" value="TreeGrafter"/>
</dbReference>
<keyword evidence="5 7" id="KW-0472">Membrane</keyword>
<evidence type="ECO:0000259" key="8">
    <source>
        <dbReference type="Pfam" id="PF02706"/>
    </source>
</evidence>
<name>A0A0F9YHX8_9ZZZZ</name>
<evidence type="ECO:0000256" key="6">
    <source>
        <dbReference type="SAM" id="MobiDB-lite"/>
    </source>
</evidence>
<dbReference type="InterPro" id="IPR050445">
    <property type="entry name" value="Bact_polysacc_biosynth/exp"/>
</dbReference>
<gene>
    <name evidence="10" type="ORF">LCGC14_0013510</name>
</gene>
<evidence type="ECO:0000256" key="3">
    <source>
        <dbReference type="ARBA" id="ARBA00022692"/>
    </source>
</evidence>
<keyword evidence="2" id="KW-1003">Cell membrane</keyword>
<dbReference type="Pfam" id="PF13807">
    <property type="entry name" value="GNVR"/>
    <property type="match status" value="1"/>
</dbReference>
<dbReference type="PANTHER" id="PTHR32309">
    <property type="entry name" value="TYROSINE-PROTEIN KINASE"/>
    <property type="match status" value="1"/>
</dbReference>
<evidence type="ECO:0000256" key="2">
    <source>
        <dbReference type="ARBA" id="ARBA00022475"/>
    </source>
</evidence>